<keyword evidence="11 12" id="KW-0645">Protease</keyword>
<dbReference type="Pfam" id="PF01400">
    <property type="entry name" value="Astacin"/>
    <property type="match status" value="1"/>
</dbReference>
<dbReference type="GO" id="GO:0005576">
    <property type="term" value="C:extracellular region"/>
    <property type="evidence" value="ECO:0007669"/>
    <property type="project" value="UniProtKB-SubCell"/>
</dbReference>
<dbReference type="InterPro" id="IPR035914">
    <property type="entry name" value="Sperma_CUB_dom_sf"/>
</dbReference>
<comment type="caution">
    <text evidence="15">The sequence shown here is derived from an EMBL/GenBank/DDBJ whole genome shotgun (WGS) entry which is preliminary data.</text>
</comment>
<name>A0AA39LXT3_9BILA</name>
<evidence type="ECO:0000313" key="15">
    <source>
        <dbReference type="EMBL" id="KAK0413239.1"/>
    </source>
</evidence>
<dbReference type="PROSITE" id="PS51864">
    <property type="entry name" value="ASTACIN"/>
    <property type="match status" value="1"/>
</dbReference>
<dbReference type="SMART" id="SM00235">
    <property type="entry name" value="ZnMc"/>
    <property type="match status" value="1"/>
</dbReference>
<dbReference type="InterPro" id="IPR034035">
    <property type="entry name" value="Astacin-like_dom"/>
</dbReference>
<keyword evidence="7 11" id="KW-0482">Metalloprotease</keyword>
<dbReference type="PROSITE" id="PS00022">
    <property type="entry name" value="EGF_1"/>
    <property type="match status" value="1"/>
</dbReference>
<dbReference type="GO" id="GO:0006508">
    <property type="term" value="P:proteolysis"/>
    <property type="evidence" value="ECO:0007669"/>
    <property type="project" value="UniProtKB-KW"/>
</dbReference>
<dbReference type="PANTHER" id="PTHR10127:SF862">
    <property type="entry name" value="ZINC METALLOPROTEINASE NAS-27"/>
    <property type="match status" value="1"/>
</dbReference>
<protein>
    <recommendedName>
        <fullName evidence="10">Zinc metalloproteinase</fullName>
    </recommendedName>
</protein>
<comment type="subcellular location">
    <subcellularLocation>
        <location evidence="1 10">Secreted</location>
    </subcellularLocation>
</comment>
<organism evidence="15 16">
    <name type="scientific">Steinernema hermaphroditum</name>
    <dbReference type="NCBI Taxonomy" id="289476"/>
    <lineage>
        <taxon>Eukaryota</taxon>
        <taxon>Metazoa</taxon>
        <taxon>Ecdysozoa</taxon>
        <taxon>Nematoda</taxon>
        <taxon>Chromadorea</taxon>
        <taxon>Rhabditida</taxon>
        <taxon>Tylenchina</taxon>
        <taxon>Panagrolaimomorpha</taxon>
        <taxon>Strongyloidoidea</taxon>
        <taxon>Steinernematidae</taxon>
        <taxon>Steinernema</taxon>
    </lineage>
</organism>
<feature type="chain" id="PRO_5041426573" description="Zinc metalloproteinase" evidence="13">
    <location>
        <begin position="16"/>
        <end position="492"/>
    </location>
</feature>
<evidence type="ECO:0000256" key="6">
    <source>
        <dbReference type="ARBA" id="ARBA00022833"/>
    </source>
</evidence>
<dbReference type="InterPro" id="IPR017050">
    <property type="entry name" value="Metallopeptidase_nem"/>
</dbReference>
<feature type="binding site" evidence="11">
    <location>
        <position position="229"/>
    </location>
    <ligand>
        <name>Zn(2+)</name>
        <dbReference type="ChEBI" id="CHEBI:29105"/>
        <note>catalytic</note>
    </ligand>
</feature>
<accession>A0AA39LXT3</accession>
<dbReference type="PANTHER" id="PTHR10127">
    <property type="entry name" value="DISCOIDIN, CUB, EGF, LAMININ , AND ZINC METALLOPROTEASE DOMAIN CONTAINING"/>
    <property type="match status" value="1"/>
</dbReference>
<sequence>MRPVVLFSLFAVGLAIHSQDKTELQKIALNFPDQDPDDVIQVKEGLKALQAEAQAEFWSARPAGLSASDFQALPQPHYDVKAPNLDIFQANKDLVEYLYQGDIILSPEEVKRLASHRGKRNTLNGEIDPKVRWETDRPIPYTIGSYINENNANLIREALGIWSNNTCLSFEENGDATGTTLIKFISGGGCSSSVGKQYKKSSQTVSVGASCAFIATILHEIGHALGMHHTQSRFDRDDFVYIDRGNVYPNLWFNYKKEPEENNYNYGVRYDYGSIMHYGPTSFAMDTNRPTLISKMNPNYHKTMGQRVSLAFSDIWLVNLHHKCLDRCSRYSTPCQNGGYPNPRNCNSCKCPDGFSGRLCRDRDSGDDPASCGQTVTAAEHWKNLKGSVGKDIWDEIPEMKCYFHINAPANRRIEVRLNSIPSNVCTVNCQWGHTEFKVADPRYYGYRFCCDEDARGKTFISEKNQVVIGLRSAFHFQKFDIDYRLGELLSS</sequence>
<keyword evidence="2 10" id="KW-0964">Secreted</keyword>
<dbReference type="GO" id="GO:0008270">
    <property type="term" value="F:zinc ion binding"/>
    <property type="evidence" value="ECO:0007669"/>
    <property type="project" value="UniProtKB-UniRule"/>
</dbReference>
<evidence type="ECO:0000256" key="5">
    <source>
        <dbReference type="ARBA" id="ARBA00022729"/>
    </source>
</evidence>
<evidence type="ECO:0000256" key="2">
    <source>
        <dbReference type="ARBA" id="ARBA00022525"/>
    </source>
</evidence>
<evidence type="ECO:0000256" key="7">
    <source>
        <dbReference type="ARBA" id="ARBA00023049"/>
    </source>
</evidence>
<evidence type="ECO:0000256" key="9">
    <source>
        <dbReference type="ARBA" id="ARBA00023180"/>
    </source>
</evidence>
<dbReference type="PROSITE" id="PS01186">
    <property type="entry name" value="EGF_2"/>
    <property type="match status" value="1"/>
</dbReference>
<dbReference type="InterPro" id="IPR006026">
    <property type="entry name" value="Peptidase_Metallo"/>
</dbReference>
<dbReference type="AlphaFoldDB" id="A0AA39LXT3"/>
<evidence type="ECO:0000256" key="3">
    <source>
        <dbReference type="ARBA" id="ARBA00022536"/>
    </source>
</evidence>
<keyword evidence="4 11" id="KW-0479">Metal-binding</keyword>
<dbReference type="GO" id="GO:0004222">
    <property type="term" value="F:metalloendopeptidase activity"/>
    <property type="evidence" value="ECO:0007669"/>
    <property type="project" value="UniProtKB-UniRule"/>
</dbReference>
<dbReference type="SUPFAM" id="SSF55486">
    <property type="entry name" value="Metalloproteases ('zincins'), catalytic domain"/>
    <property type="match status" value="1"/>
</dbReference>
<keyword evidence="16" id="KW-1185">Reference proteome</keyword>
<proteinExistence type="predicted"/>
<comment type="cofactor">
    <cofactor evidence="11 12">
        <name>Zn(2+)</name>
        <dbReference type="ChEBI" id="CHEBI:29105"/>
    </cofactor>
    <text evidence="11 12">Binds 1 zinc ion per subunit.</text>
</comment>
<feature type="signal peptide" evidence="13">
    <location>
        <begin position="1"/>
        <end position="15"/>
    </location>
</feature>
<dbReference type="EMBL" id="JAUCMV010000003">
    <property type="protein sequence ID" value="KAK0413239.1"/>
    <property type="molecule type" value="Genomic_DNA"/>
</dbReference>
<dbReference type="Gene3D" id="3.40.390.10">
    <property type="entry name" value="Collagenase (Catalytic Domain)"/>
    <property type="match status" value="1"/>
</dbReference>
<feature type="active site" evidence="11">
    <location>
        <position position="220"/>
    </location>
</feature>
<evidence type="ECO:0000256" key="10">
    <source>
        <dbReference type="PIRNR" id="PIRNR036365"/>
    </source>
</evidence>
<evidence type="ECO:0000256" key="13">
    <source>
        <dbReference type="SAM" id="SignalP"/>
    </source>
</evidence>
<evidence type="ECO:0000256" key="11">
    <source>
        <dbReference type="PROSITE-ProRule" id="PRU01211"/>
    </source>
</evidence>
<dbReference type="InterPro" id="IPR000742">
    <property type="entry name" value="EGF"/>
</dbReference>
<dbReference type="InterPro" id="IPR024079">
    <property type="entry name" value="MetalloPept_cat_dom_sf"/>
</dbReference>
<feature type="binding site" evidence="11">
    <location>
        <position position="219"/>
    </location>
    <ligand>
        <name>Zn(2+)</name>
        <dbReference type="ChEBI" id="CHEBI:29105"/>
        <note>catalytic</note>
    </ligand>
</feature>
<feature type="binding site" evidence="11">
    <location>
        <position position="223"/>
    </location>
    <ligand>
        <name>Zn(2+)</name>
        <dbReference type="ChEBI" id="CHEBI:29105"/>
        <note>catalytic</note>
    </ligand>
</feature>
<dbReference type="GO" id="GO:0018996">
    <property type="term" value="P:molting cycle, collagen and cuticulin-based cuticle"/>
    <property type="evidence" value="ECO:0007669"/>
    <property type="project" value="InterPro"/>
</dbReference>
<dbReference type="PIRSF" id="PIRSF036365">
    <property type="entry name" value="Astacin_nematoda"/>
    <property type="match status" value="1"/>
</dbReference>
<comment type="caution">
    <text evidence="11">Lacks conserved residue(s) required for the propagation of feature annotation.</text>
</comment>
<dbReference type="Proteomes" id="UP001175271">
    <property type="component" value="Unassembled WGS sequence"/>
</dbReference>
<evidence type="ECO:0000256" key="1">
    <source>
        <dbReference type="ARBA" id="ARBA00004613"/>
    </source>
</evidence>
<dbReference type="InterPro" id="IPR001506">
    <property type="entry name" value="Peptidase_M12A"/>
</dbReference>
<evidence type="ECO:0000256" key="12">
    <source>
        <dbReference type="RuleBase" id="RU361183"/>
    </source>
</evidence>
<evidence type="ECO:0000259" key="14">
    <source>
        <dbReference type="PROSITE" id="PS51864"/>
    </source>
</evidence>
<dbReference type="PRINTS" id="PR00480">
    <property type="entry name" value="ASTACIN"/>
</dbReference>
<keyword evidence="6 11" id="KW-0862">Zinc</keyword>
<dbReference type="Gene3D" id="2.60.120.290">
    <property type="entry name" value="Spermadhesin, CUB domain"/>
    <property type="match status" value="1"/>
</dbReference>
<dbReference type="CDD" id="cd04280">
    <property type="entry name" value="ZnMc_astacin_like"/>
    <property type="match status" value="1"/>
</dbReference>
<feature type="domain" description="Peptidase M12A" evidence="14">
    <location>
        <begin position="121"/>
        <end position="329"/>
    </location>
</feature>
<evidence type="ECO:0000256" key="4">
    <source>
        <dbReference type="ARBA" id="ARBA00022723"/>
    </source>
</evidence>
<evidence type="ECO:0000256" key="8">
    <source>
        <dbReference type="ARBA" id="ARBA00023157"/>
    </source>
</evidence>
<keyword evidence="9" id="KW-0325">Glycoprotein</keyword>
<keyword evidence="5 13" id="KW-0732">Signal</keyword>
<evidence type="ECO:0000313" key="16">
    <source>
        <dbReference type="Proteomes" id="UP001175271"/>
    </source>
</evidence>
<gene>
    <name evidence="15" type="ORF">QR680_006680</name>
</gene>
<keyword evidence="11 12" id="KW-0378">Hydrolase</keyword>
<reference evidence="15" key="1">
    <citation type="submission" date="2023-06" db="EMBL/GenBank/DDBJ databases">
        <title>Genomic analysis of the entomopathogenic nematode Steinernema hermaphroditum.</title>
        <authorList>
            <person name="Schwarz E.M."/>
            <person name="Heppert J.K."/>
            <person name="Baniya A."/>
            <person name="Schwartz H.T."/>
            <person name="Tan C.-H."/>
            <person name="Antoshechkin I."/>
            <person name="Sternberg P.W."/>
            <person name="Goodrich-Blair H."/>
            <person name="Dillman A.R."/>
        </authorList>
    </citation>
    <scope>NUCLEOTIDE SEQUENCE</scope>
    <source>
        <strain evidence="15">PS9179</strain>
        <tissue evidence="15">Whole animal</tissue>
    </source>
</reference>
<keyword evidence="8" id="KW-1015">Disulfide bond</keyword>
<keyword evidence="3" id="KW-0245">EGF-like domain</keyword>